<keyword evidence="13" id="KW-1185">Reference proteome</keyword>
<evidence type="ECO:0000256" key="5">
    <source>
        <dbReference type="ARBA" id="ARBA00022490"/>
    </source>
</evidence>
<dbReference type="Gene3D" id="3.20.20.70">
    <property type="entry name" value="Aldolase class I"/>
    <property type="match status" value="1"/>
</dbReference>
<evidence type="ECO:0000256" key="7">
    <source>
        <dbReference type="ARBA" id="ARBA00023102"/>
    </source>
</evidence>
<evidence type="ECO:0000256" key="3">
    <source>
        <dbReference type="ARBA" id="ARBA00005133"/>
    </source>
</evidence>
<dbReference type="RefSeq" id="WP_010266633.1">
    <property type="nucleotide sequence ID" value="NZ_CAEG01000021.1"/>
</dbReference>
<dbReference type="GO" id="GO:0005737">
    <property type="term" value="C:cytoplasm"/>
    <property type="evidence" value="ECO:0007669"/>
    <property type="project" value="UniProtKB-SubCell"/>
</dbReference>
<evidence type="ECO:0000256" key="2">
    <source>
        <dbReference type="ARBA" id="ARBA00004496"/>
    </source>
</evidence>
<dbReference type="SUPFAM" id="SSF51366">
    <property type="entry name" value="Ribulose-phoshate binding barrel"/>
    <property type="match status" value="1"/>
</dbReference>
<dbReference type="PANTHER" id="PTHR43090">
    <property type="entry name" value="1-(5-PHOSPHORIBOSYL)-5-[(5-PHOSPHORIBOSYLAMINO)METHYLIDENEAMINO] IMIDAZOLE-4-CARBOXAMIDE ISOMERASE"/>
    <property type="match status" value="1"/>
</dbReference>
<dbReference type="InterPro" id="IPR044524">
    <property type="entry name" value="Isoase_HisA-like"/>
</dbReference>
<dbReference type="PANTHER" id="PTHR43090:SF2">
    <property type="entry name" value="1-(5-PHOSPHORIBOSYL)-5-[(5-PHOSPHORIBOSYLAMINO)METHYLIDENEAMINO] IMIDAZOLE-4-CARBOXAMIDE ISOMERASE"/>
    <property type="match status" value="1"/>
</dbReference>
<evidence type="ECO:0000256" key="1">
    <source>
        <dbReference type="ARBA" id="ARBA00000901"/>
    </source>
</evidence>
<evidence type="ECO:0000256" key="10">
    <source>
        <dbReference type="RuleBase" id="RU003657"/>
    </source>
</evidence>
<comment type="catalytic activity">
    <reaction evidence="1 9 11">
        <text>1-(5-phospho-beta-D-ribosyl)-5-[(5-phospho-beta-D-ribosylamino)methylideneamino]imidazole-4-carboxamide = 5-[(5-phospho-1-deoxy-D-ribulos-1-ylimino)methylamino]-1-(5-phospho-beta-D-ribosyl)imidazole-4-carboxamide</text>
        <dbReference type="Rhea" id="RHEA:15469"/>
        <dbReference type="ChEBI" id="CHEBI:58435"/>
        <dbReference type="ChEBI" id="CHEBI:58525"/>
        <dbReference type="EC" id="5.3.1.16"/>
    </reaction>
</comment>
<dbReference type="GO" id="GO:0000162">
    <property type="term" value="P:L-tryptophan biosynthetic process"/>
    <property type="evidence" value="ECO:0007669"/>
    <property type="project" value="TreeGrafter"/>
</dbReference>
<name>A0A1H4E003_9BACT</name>
<dbReference type="OrthoDB" id="9807749at2"/>
<accession>A0A1H4E003</accession>
<dbReference type="EC" id="5.3.1.16" evidence="9 11"/>
<feature type="active site" description="Proton donor" evidence="9">
    <location>
        <position position="131"/>
    </location>
</feature>
<gene>
    <name evidence="9" type="primary">hisA</name>
    <name evidence="12" type="ORF">SAMN05444145_106105</name>
</gene>
<sequence length="242" mass="26233">MIEIIPATDIIDGQCVRLTQGDYASRKTYYRDPLEAALRFEEAGIRRLHMVDLDGAKASEPRNLAVLERVATRTGLEVQYGGGIKSREALRSVFDAGAGRAICGSIAVREPDLFAAWLAEFGPERLILGADIRDGAVAIQGWLESSALTAPELIECFLPQGLSQVICTDISRDGMLCGPSAAFYAELQSRFPAVEITVSGGISGMDDIGELDRQGLRSVIVGKALYEGRITLKELERCLRNA</sequence>
<dbReference type="Proteomes" id="UP000183253">
    <property type="component" value="Unassembled WGS sequence"/>
</dbReference>
<dbReference type="InterPro" id="IPR023016">
    <property type="entry name" value="HisA/PriA"/>
</dbReference>
<evidence type="ECO:0000256" key="8">
    <source>
        <dbReference type="ARBA" id="ARBA00023235"/>
    </source>
</evidence>
<protein>
    <recommendedName>
        <fullName evidence="9 11">1-(5-phosphoribosyl)-5-[(5-phosphoribosylamino)methylideneamino] imidazole-4-carboxamide isomerase</fullName>
        <ecNumber evidence="9 11">5.3.1.16</ecNumber>
    </recommendedName>
    <alternativeName>
        <fullName evidence="9">Phosphoribosylformimino-5-aminoimidazole carboxamide ribotide isomerase</fullName>
    </alternativeName>
</protein>
<evidence type="ECO:0000313" key="13">
    <source>
        <dbReference type="Proteomes" id="UP000183253"/>
    </source>
</evidence>
<proteinExistence type="inferred from homology"/>
<organism evidence="12 13">
    <name type="scientific">Alistipes timonensis JC136</name>
    <dbReference type="NCBI Taxonomy" id="1033731"/>
    <lineage>
        <taxon>Bacteria</taxon>
        <taxon>Pseudomonadati</taxon>
        <taxon>Bacteroidota</taxon>
        <taxon>Bacteroidia</taxon>
        <taxon>Bacteroidales</taxon>
        <taxon>Rikenellaceae</taxon>
        <taxon>Alistipes</taxon>
    </lineage>
</organism>
<dbReference type="UniPathway" id="UPA00031">
    <property type="reaction ID" value="UER00009"/>
</dbReference>
<reference evidence="12 13" key="1">
    <citation type="submission" date="2016-10" db="EMBL/GenBank/DDBJ databases">
        <authorList>
            <person name="de Groot N.N."/>
        </authorList>
    </citation>
    <scope>NUCLEOTIDE SEQUENCE [LARGE SCALE GENOMIC DNA]</scope>
    <source>
        <strain evidence="12 13">DSM 25383</strain>
    </source>
</reference>
<evidence type="ECO:0000256" key="6">
    <source>
        <dbReference type="ARBA" id="ARBA00022605"/>
    </source>
</evidence>
<dbReference type="InterPro" id="IPR006062">
    <property type="entry name" value="His_biosynth"/>
</dbReference>
<comment type="similarity">
    <text evidence="4 9 10">Belongs to the HisA/HisF family.</text>
</comment>
<evidence type="ECO:0000256" key="9">
    <source>
        <dbReference type="HAMAP-Rule" id="MF_01014"/>
    </source>
</evidence>
<dbReference type="HAMAP" id="MF_01014">
    <property type="entry name" value="HisA"/>
    <property type="match status" value="1"/>
</dbReference>
<dbReference type="AlphaFoldDB" id="A0A1H4E003"/>
<keyword evidence="7 9" id="KW-0368">Histidine biosynthesis</keyword>
<comment type="subcellular location">
    <subcellularLocation>
        <location evidence="2 9 11">Cytoplasm</location>
    </subcellularLocation>
</comment>
<keyword evidence="6 9" id="KW-0028">Amino-acid biosynthesis</keyword>
<dbReference type="CDD" id="cd04732">
    <property type="entry name" value="HisA"/>
    <property type="match status" value="1"/>
</dbReference>
<keyword evidence="8 9" id="KW-0413">Isomerase</keyword>
<feature type="active site" description="Proton acceptor" evidence="9">
    <location>
        <position position="9"/>
    </location>
</feature>
<dbReference type="FunFam" id="3.20.20.70:FF:000009">
    <property type="entry name" value="1-(5-phosphoribosyl)-5-[(5-phosphoribosylamino)methylideneamino] imidazole-4-carboxamide isomerase"/>
    <property type="match status" value="1"/>
</dbReference>
<dbReference type="EMBL" id="FNRI01000006">
    <property type="protein sequence ID" value="SEA78137.1"/>
    <property type="molecule type" value="Genomic_DNA"/>
</dbReference>
<comment type="pathway">
    <text evidence="3 9 11">Amino-acid biosynthesis; L-histidine biosynthesis; L-histidine from 5-phospho-alpha-D-ribose 1-diphosphate: step 4/9.</text>
</comment>
<dbReference type="NCBIfam" id="TIGR00007">
    <property type="entry name" value="1-(5-phosphoribosyl)-5-[(5-phosphoribosylamino)methylideneamino]imidazole-4-carboxamide isomerase"/>
    <property type="match status" value="1"/>
</dbReference>
<evidence type="ECO:0000313" key="12">
    <source>
        <dbReference type="EMBL" id="SEA78137.1"/>
    </source>
</evidence>
<dbReference type="InterPro" id="IPR011060">
    <property type="entry name" value="RibuloseP-bd_barrel"/>
</dbReference>
<dbReference type="GO" id="GO:0000105">
    <property type="term" value="P:L-histidine biosynthetic process"/>
    <property type="evidence" value="ECO:0007669"/>
    <property type="project" value="UniProtKB-UniRule"/>
</dbReference>
<dbReference type="GO" id="GO:0003949">
    <property type="term" value="F:1-(5-phosphoribosyl)-5-[(5-phosphoribosylamino)methylideneamino]imidazole-4-carboxamide isomerase activity"/>
    <property type="evidence" value="ECO:0007669"/>
    <property type="project" value="UniProtKB-UniRule"/>
</dbReference>
<evidence type="ECO:0000256" key="4">
    <source>
        <dbReference type="ARBA" id="ARBA00009667"/>
    </source>
</evidence>
<keyword evidence="5 9" id="KW-0963">Cytoplasm</keyword>
<evidence type="ECO:0000256" key="11">
    <source>
        <dbReference type="RuleBase" id="RU003658"/>
    </source>
</evidence>
<dbReference type="InterPro" id="IPR006063">
    <property type="entry name" value="HisA_bact_arch"/>
</dbReference>
<dbReference type="Pfam" id="PF00977">
    <property type="entry name" value="His_biosynth"/>
    <property type="match status" value="1"/>
</dbReference>
<dbReference type="STRING" id="1033731.SAMN05444145_106105"/>
<dbReference type="InterPro" id="IPR013785">
    <property type="entry name" value="Aldolase_TIM"/>
</dbReference>